<keyword evidence="1" id="KW-0378">Hydrolase</keyword>
<dbReference type="PANTHER" id="PTHR11803">
    <property type="entry name" value="2-IMINOBUTANOATE/2-IMINOPROPANOATE DEAMINASE RIDA"/>
    <property type="match status" value="1"/>
</dbReference>
<dbReference type="GO" id="GO:0005829">
    <property type="term" value="C:cytosol"/>
    <property type="evidence" value="ECO:0007669"/>
    <property type="project" value="TreeGrafter"/>
</dbReference>
<keyword evidence="2" id="KW-1185">Reference proteome</keyword>
<sequence length="117" mass="12815">MNMPFSKFREVNDLVMLSGEVPLDEEGRIPEGIVAQTDLVMKRISSTLAQSGLGLSEIVSVTAYLTDKSDFELFNSTYKNYFSAPLPVRTTVCCELFIDAKVELTVVAARSLSASQA</sequence>
<dbReference type="RefSeq" id="WP_022521449.1">
    <property type="nucleotide sequence ID" value="NZ_CP054580.1"/>
</dbReference>
<dbReference type="Pfam" id="PF01042">
    <property type="entry name" value="Ribonuc_L-PSP"/>
    <property type="match status" value="1"/>
</dbReference>
<dbReference type="Gene3D" id="3.30.1330.40">
    <property type="entry name" value="RutC-like"/>
    <property type="match status" value="1"/>
</dbReference>
<dbReference type="CDD" id="cd00448">
    <property type="entry name" value="YjgF_YER057c_UK114_family"/>
    <property type="match status" value="1"/>
</dbReference>
<evidence type="ECO:0000313" key="2">
    <source>
        <dbReference type="Proteomes" id="UP000509761"/>
    </source>
</evidence>
<dbReference type="SUPFAM" id="SSF55298">
    <property type="entry name" value="YjgF-like"/>
    <property type="match status" value="1"/>
</dbReference>
<dbReference type="PANTHER" id="PTHR11803:SF39">
    <property type="entry name" value="2-IMINOBUTANOATE_2-IMINOPROPANOATE DEAMINASE"/>
    <property type="match status" value="1"/>
</dbReference>
<dbReference type="Proteomes" id="UP000509761">
    <property type="component" value="Chromosome"/>
</dbReference>
<dbReference type="InterPro" id="IPR035959">
    <property type="entry name" value="RutC-like_sf"/>
</dbReference>
<dbReference type="AlphaFoldDB" id="A0A653YPJ3"/>
<protein>
    <submittedName>
        <fullName evidence="1">Reactive intermediate deaminase TdcF</fullName>
        <ecNumber evidence="1">3.5.4.-</ecNumber>
    </submittedName>
</protein>
<dbReference type="InterPro" id="IPR006175">
    <property type="entry name" value="YjgF/YER057c/UK114"/>
</dbReference>
<proteinExistence type="predicted"/>
<reference evidence="1 2" key="1">
    <citation type="submission" date="2019-12" db="EMBL/GenBank/DDBJ databases">
        <title>Genome sequencing and assembly of endphytes of Porphyra tenera.</title>
        <authorList>
            <person name="Park J.M."/>
            <person name="Shin R."/>
            <person name="Jo S.H."/>
        </authorList>
    </citation>
    <scope>NUCLEOTIDE SEQUENCE [LARGE SCALE GENOMIC DNA]</scope>
    <source>
        <strain evidence="1 2">GPM3</strain>
    </source>
</reference>
<evidence type="ECO:0000313" key="1">
    <source>
        <dbReference type="EMBL" id="QKS25779.1"/>
    </source>
</evidence>
<dbReference type="EC" id="3.5.4.-" evidence="1"/>
<accession>A0A653YPJ3</accession>
<gene>
    <name evidence="1" type="ORF">FX987_03575</name>
</gene>
<dbReference type="EMBL" id="CP054580">
    <property type="protein sequence ID" value="QKS25779.1"/>
    <property type="molecule type" value="Genomic_DNA"/>
</dbReference>
<accession>A0A6N0Z1R8</accession>
<dbReference type="GO" id="GO:0019239">
    <property type="term" value="F:deaminase activity"/>
    <property type="evidence" value="ECO:0007669"/>
    <property type="project" value="TreeGrafter"/>
</dbReference>
<organism evidence="1 2">
    <name type="scientific">Vreelandella titanicae</name>
    <dbReference type="NCBI Taxonomy" id="664683"/>
    <lineage>
        <taxon>Bacteria</taxon>
        <taxon>Pseudomonadati</taxon>
        <taxon>Pseudomonadota</taxon>
        <taxon>Gammaproteobacteria</taxon>
        <taxon>Oceanospirillales</taxon>
        <taxon>Halomonadaceae</taxon>
        <taxon>Vreelandella</taxon>
    </lineage>
</organism>
<name>A0A653YPJ3_9GAMM</name>